<dbReference type="InterPro" id="IPR005031">
    <property type="entry name" value="COQ10_START"/>
</dbReference>
<evidence type="ECO:0000313" key="3">
    <source>
        <dbReference type="EMBL" id="MFD1610112.1"/>
    </source>
</evidence>
<proteinExistence type="predicted"/>
<evidence type="ECO:0000313" key="4">
    <source>
        <dbReference type="Proteomes" id="UP001597221"/>
    </source>
</evidence>
<sequence length="151" mass="17803">MKLYTLTSKQHLPVSREEAWNFLSNPAQLENITADNMSLTPLEPLPQAMYEGMIIHYQIRPFLGIKLNWVTEITHIDEGQMFVDEQRFGPFRFWHHEHRLVEKGNGTEMQDIVHYAMPFSLLGCIAHVVFVRSMLENMFKYRKSVMKDIFS</sequence>
<feature type="transmembrane region" description="Helical" evidence="1">
    <location>
        <begin position="112"/>
        <end position="135"/>
    </location>
</feature>
<keyword evidence="1" id="KW-0812">Transmembrane</keyword>
<accession>A0ABW4HYB3</accession>
<dbReference type="InterPro" id="IPR023393">
    <property type="entry name" value="START-like_dom_sf"/>
</dbReference>
<dbReference type="SUPFAM" id="SSF55961">
    <property type="entry name" value="Bet v1-like"/>
    <property type="match status" value="1"/>
</dbReference>
<comment type="caution">
    <text evidence="3">The sequence shown here is derived from an EMBL/GenBank/DDBJ whole genome shotgun (WGS) entry which is preliminary data.</text>
</comment>
<keyword evidence="4" id="KW-1185">Reference proteome</keyword>
<organism evidence="3 4">
    <name type="scientific">Oceanobacillus luteolus</name>
    <dbReference type="NCBI Taxonomy" id="1274358"/>
    <lineage>
        <taxon>Bacteria</taxon>
        <taxon>Bacillati</taxon>
        <taxon>Bacillota</taxon>
        <taxon>Bacilli</taxon>
        <taxon>Bacillales</taxon>
        <taxon>Bacillaceae</taxon>
        <taxon>Oceanobacillus</taxon>
    </lineage>
</organism>
<dbReference type="RefSeq" id="WP_251512258.1">
    <property type="nucleotide sequence ID" value="NZ_JAMBON010000005.1"/>
</dbReference>
<dbReference type="Gene3D" id="3.30.530.20">
    <property type="match status" value="1"/>
</dbReference>
<keyword evidence="1" id="KW-0472">Membrane</keyword>
<dbReference type="Pfam" id="PF03364">
    <property type="entry name" value="Polyketide_cyc"/>
    <property type="match status" value="1"/>
</dbReference>
<feature type="domain" description="Coenzyme Q-binding protein COQ10 START" evidence="2">
    <location>
        <begin position="13"/>
        <end position="123"/>
    </location>
</feature>
<dbReference type="EMBL" id="JBHUDE010000167">
    <property type="protein sequence ID" value="MFD1610112.1"/>
    <property type="molecule type" value="Genomic_DNA"/>
</dbReference>
<keyword evidence="1" id="KW-1133">Transmembrane helix</keyword>
<evidence type="ECO:0000256" key="1">
    <source>
        <dbReference type="SAM" id="Phobius"/>
    </source>
</evidence>
<protein>
    <submittedName>
        <fullName evidence="3">SRPBCC family protein</fullName>
    </submittedName>
</protein>
<evidence type="ECO:0000259" key="2">
    <source>
        <dbReference type="Pfam" id="PF03364"/>
    </source>
</evidence>
<name>A0ABW4HYB3_9BACI</name>
<reference evidence="4" key="1">
    <citation type="journal article" date="2019" name="Int. J. Syst. Evol. Microbiol.">
        <title>The Global Catalogue of Microorganisms (GCM) 10K type strain sequencing project: providing services to taxonomists for standard genome sequencing and annotation.</title>
        <authorList>
            <consortium name="The Broad Institute Genomics Platform"/>
            <consortium name="The Broad Institute Genome Sequencing Center for Infectious Disease"/>
            <person name="Wu L."/>
            <person name="Ma J."/>
        </authorList>
    </citation>
    <scope>NUCLEOTIDE SEQUENCE [LARGE SCALE GENOMIC DNA]</scope>
    <source>
        <strain evidence="4">CGMCC 1.12376</strain>
    </source>
</reference>
<gene>
    <name evidence="3" type="ORF">ACFSBH_21075</name>
</gene>
<dbReference type="Proteomes" id="UP001597221">
    <property type="component" value="Unassembled WGS sequence"/>
</dbReference>
<dbReference type="CDD" id="cd07820">
    <property type="entry name" value="SRPBCC_3"/>
    <property type="match status" value="1"/>
</dbReference>